<evidence type="ECO:0000313" key="1">
    <source>
        <dbReference type="EMBL" id="TDD30630.1"/>
    </source>
</evidence>
<dbReference type="InterPro" id="IPR011009">
    <property type="entry name" value="Kinase-like_dom_sf"/>
</dbReference>
<dbReference type="OrthoDB" id="101887at2"/>
<keyword evidence="2" id="KW-1185">Reference proteome</keyword>
<dbReference type="EMBL" id="SMKR01000002">
    <property type="protein sequence ID" value="TDD30630.1"/>
    <property type="molecule type" value="Genomic_DNA"/>
</dbReference>
<proteinExistence type="predicted"/>
<dbReference type="Proteomes" id="UP000295172">
    <property type="component" value="Unassembled WGS sequence"/>
</dbReference>
<evidence type="ECO:0008006" key="3">
    <source>
        <dbReference type="Google" id="ProtNLM"/>
    </source>
</evidence>
<organism evidence="1 2">
    <name type="scientific">Kribbella turkmenica</name>
    <dbReference type="NCBI Taxonomy" id="2530375"/>
    <lineage>
        <taxon>Bacteria</taxon>
        <taxon>Bacillati</taxon>
        <taxon>Actinomycetota</taxon>
        <taxon>Actinomycetes</taxon>
        <taxon>Propionibacteriales</taxon>
        <taxon>Kribbellaceae</taxon>
        <taxon>Kribbella</taxon>
    </lineage>
</organism>
<sequence>MDRSAPEPMALQPDADGQWVRRWTGDDWFAEADGWVRERLAAAGTVVSGAPVPYKIRFWAAVWCYPTDHGLFWFKENNPGQAFEAALVGAMAQALPQHVVAPLAIDPERGWLLTADQGLTLADQGETDWRRLVIEYAEFQRDTIAVRDALLAGGLTSLEPSRLPDAVQRIADWFTDLADDHPLRPDPATLSGVRRAVDAMSEVGKRLPGVVPMALDQNDLHARNVFRPDPEGPFRFFDFGDAVWGHPFATLATVREDVDESIVTEYLEQWSDLAPLDVLRQELELAEPLHAVHRMVSWHRLLEHADEIECAAWTEHIEHWLRELVRTYGSASA</sequence>
<dbReference type="SUPFAM" id="SSF56112">
    <property type="entry name" value="Protein kinase-like (PK-like)"/>
    <property type="match status" value="1"/>
</dbReference>
<gene>
    <name evidence="1" type="ORF">E1218_00890</name>
</gene>
<protein>
    <recommendedName>
        <fullName evidence="3">Aminoglycoside phosphotransferase domain-containing protein</fullName>
    </recommendedName>
</protein>
<reference evidence="1 2" key="1">
    <citation type="submission" date="2019-02" db="EMBL/GenBank/DDBJ databases">
        <title>Draft genome sequences of novel Actinobacteria.</title>
        <authorList>
            <person name="Sahin N."/>
            <person name="Ay H."/>
            <person name="Saygin H."/>
        </authorList>
    </citation>
    <scope>NUCLEOTIDE SEQUENCE [LARGE SCALE GENOMIC DNA]</scope>
    <source>
        <strain evidence="1 2">16K104</strain>
    </source>
</reference>
<comment type="caution">
    <text evidence="1">The sequence shown here is derived from an EMBL/GenBank/DDBJ whole genome shotgun (WGS) entry which is preliminary data.</text>
</comment>
<evidence type="ECO:0000313" key="2">
    <source>
        <dbReference type="Proteomes" id="UP000295172"/>
    </source>
</evidence>
<dbReference type="RefSeq" id="WP_132315147.1">
    <property type="nucleotide sequence ID" value="NZ_SMKR01000002.1"/>
</dbReference>
<accession>A0A4R4XII5</accession>
<dbReference type="AlphaFoldDB" id="A0A4R4XII5"/>
<name>A0A4R4XII5_9ACTN</name>